<protein>
    <submittedName>
        <fullName evidence="6">C-4 methylsterol oxidase</fullName>
    </submittedName>
</protein>
<dbReference type="PANTHER" id="PTHR11863">
    <property type="entry name" value="STEROL DESATURASE"/>
    <property type="match status" value="1"/>
</dbReference>
<evidence type="ECO:0000256" key="1">
    <source>
        <dbReference type="ARBA" id="ARBA00004370"/>
    </source>
</evidence>
<evidence type="ECO:0000313" key="7">
    <source>
        <dbReference type="Proteomes" id="UP001610563"/>
    </source>
</evidence>
<proteinExistence type="predicted"/>
<gene>
    <name evidence="6" type="ORF">BJX66DRAFT_218626</name>
</gene>
<reference evidence="6 7" key="1">
    <citation type="submission" date="2024-07" db="EMBL/GenBank/DDBJ databases">
        <title>Section-level genome sequencing and comparative genomics of Aspergillus sections Usti and Cavernicolus.</title>
        <authorList>
            <consortium name="Lawrence Berkeley National Laboratory"/>
            <person name="Nybo J.L."/>
            <person name="Vesth T.C."/>
            <person name="Theobald S."/>
            <person name="Frisvad J.C."/>
            <person name="Larsen T.O."/>
            <person name="Kjaerboelling I."/>
            <person name="Rothschild-Mancinelli K."/>
            <person name="Lyhne E.K."/>
            <person name="Kogle M.E."/>
            <person name="Barry K."/>
            <person name="Clum A."/>
            <person name="Na H."/>
            <person name="Ledsgaard L."/>
            <person name="Lin J."/>
            <person name="Lipzen A."/>
            <person name="Kuo A."/>
            <person name="Riley R."/>
            <person name="Mondo S."/>
            <person name="Labutti K."/>
            <person name="Haridas S."/>
            <person name="Pangalinan J."/>
            <person name="Salamov A.A."/>
            <person name="Simmons B.A."/>
            <person name="Magnuson J.K."/>
            <person name="Chen J."/>
            <person name="Drula E."/>
            <person name="Henrissat B."/>
            <person name="Wiebenga A."/>
            <person name="Lubbers R.J."/>
            <person name="Gomes A.C."/>
            <person name="Makela M.R."/>
            <person name="Stajich J."/>
            <person name="Grigoriev I.V."/>
            <person name="Mortensen U.H."/>
            <person name="De Vries R.P."/>
            <person name="Baker S.E."/>
            <person name="Andersen M.R."/>
        </authorList>
    </citation>
    <scope>NUCLEOTIDE SEQUENCE [LARGE SCALE GENOMIC DNA]</scope>
    <source>
        <strain evidence="6 7">CBS 209.92</strain>
    </source>
</reference>
<comment type="caution">
    <text evidence="6">The sequence shown here is derived from an EMBL/GenBank/DDBJ whole genome shotgun (WGS) entry which is preliminary data.</text>
</comment>
<feature type="domain" description="Fatty acid hydroxylase" evidence="5">
    <location>
        <begin position="113"/>
        <end position="235"/>
    </location>
</feature>
<keyword evidence="7" id="KW-1185">Reference proteome</keyword>
<dbReference type="Pfam" id="PF04116">
    <property type="entry name" value="FA_hydroxylase"/>
    <property type="match status" value="1"/>
</dbReference>
<keyword evidence="2" id="KW-0812">Transmembrane</keyword>
<dbReference type="InterPro" id="IPR006694">
    <property type="entry name" value="Fatty_acid_hydroxylase"/>
</dbReference>
<keyword evidence="4" id="KW-0472">Membrane</keyword>
<evidence type="ECO:0000256" key="2">
    <source>
        <dbReference type="ARBA" id="ARBA00022692"/>
    </source>
</evidence>
<evidence type="ECO:0000256" key="3">
    <source>
        <dbReference type="ARBA" id="ARBA00022989"/>
    </source>
</evidence>
<keyword evidence="3" id="KW-1133">Transmembrane helix</keyword>
<organism evidence="6 7">
    <name type="scientific">Aspergillus keveii</name>
    <dbReference type="NCBI Taxonomy" id="714993"/>
    <lineage>
        <taxon>Eukaryota</taxon>
        <taxon>Fungi</taxon>
        <taxon>Dikarya</taxon>
        <taxon>Ascomycota</taxon>
        <taxon>Pezizomycotina</taxon>
        <taxon>Eurotiomycetes</taxon>
        <taxon>Eurotiomycetidae</taxon>
        <taxon>Eurotiales</taxon>
        <taxon>Aspergillaceae</taxon>
        <taxon>Aspergillus</taxon>
        <taxon>Aspergillus subgen. Nidulantes</taxon>
    </lineage>
</organism>
<evidence type="ECO:0000259" key="5">
    <source>
        <dbReference type="Pfam" id="PF04116"/>
    </source>
</evidence>
<sequence>MEQLWSHIVSSYSPFQIELIGTLLVQILSFWIPSACYISLDYLFPCFSQRHKLQPAPKQPTRNDIQECLRVVLQNQLLTSALHVSLLLLQQSKPGYKITLALPSLPELTRDIILSLFLREALFYYSHRLLHSRYLYSRIHKQHHRFTAPIALAAQYAHPLEQIFANALPISLPPQLLGSHIVTFWLFLGYELINTATVHSGYDFLGGKARMHDAHHEKFNLNYGSIGLLDWAHGTDKLRKKDR</sequence>
<dbReference type="Proteomes" id="UP001610563">
    <property type="component" value="Unassembled WGS sequence"/>
</dbReference>
<accession>A0ABR4G4B8</accession>
<name>A0ABR4G4B8_9EURO</name>
<evidence type="ECO:0000256" key="4">
    <source>
        <dbReference type="ARBA" id="ARBA00023136"/>
    </source>
</evidence>
<dbReference type="EMBL" id="JBFTWV010000052">
    <property type="protein sequence ID" value="KAL2793865.1"/>
    <property type="molecule type" value="Genomic_DNA"/>
</dbReference>
<evidence type="ECO:0000313" key="6">
    <source>
        <dbReference type="EMBL" id="KAL2793865.1"/>
    </source>
</evidence>
<dbReference type="InterPro" id="IPR050307">
    <property type="entry name" value="Sterol_Desaturase_Related"/>
</dbReference>
<comment type="subcellular location">
    <subcellularLocation>
        <location evidence="1">Membrane</location>
    </subcellularLocation>
</comment>